<dbReference type="Proteomes" id="UP000245783">
    <property type="component" value="Unassembled WGS sequence"/>
</dbReference>
<dbReference type="InterPro" id="IPR039961">
    <property type="entry name" value="Nuo9.5"/>
</dbReference>
<dbReference type="GeneID" id="37037638"/>
<accession>A0A316WFF0</accession>
<name>A0A316WFF0_9BASI</name>
<evidence type="ECO:0000313" key="1">
    <source>
        <dbReference type="EMBL" id="PWN46005.1"/>
    </source>
</evidence>
<dbReference type="AlphaFoldDB" id="A0A316WFF0"/>
<evidence type="ECO:0000313" key="2">
    <source>
        <dbReference type="Proteomes" id="UP000245783"/>
    </source>
</evidence>
<proteinExistence type="predicted"/>
<dbReference type="PANTHER" id="PTHR38488:SF1">
    <property type="entry name" value="OXIDOREDUCTASE 9.5 KDA SUBUNIT, PUTATIVE (AFU_ORTHOLOGUE AFUA_5G08980)-RELATED"/>
    <property type="match status" value="1"/>
</dbReference>
<protein>
    <recommendedName>
        <fullName evidence="3">NADH-ubiquinone oxidoreductase 9.5 kDa subunit</fullName>
    </recommendedName>
</protein>
<dbReference type="PANTHER" id="PTHR38488">
    <property type="entry name" value="OXIDOREDUCTASE 9.5 KDA SUBUNIT, PUTATIVE (AFU_ORTHOLOGUE AFUA_5G08980)-RELATED"/>
    <property type="match status" value="1"/>
</dbReference>
<keyword evidence="2" id="KW-1185">Reference proteome</keyword>
<dbReference type="EMBL" id="KZ819352">
    <property type="protein sequence ID" value="PWN46005.1"/>
    <property type="molecule type" value="Genomic_DNA"/>
</dbReference>
<dbReference type="RefSeq" id="XP_025373165.1">
    <property type="nucleotide sequence ID" value="XM_025515768.1"/>
</dbReference>
<dbReference type="OrthoDB" id="2093409at2759"/>
<reference evidence="1 2" key="1">
    <citation type="journal article" date="2018" name="Mol. Biol. Evol.">
        <title>Broad Genomic Sampling Reveals a Smut Pathogenic Ancestry of the Fungal Clade Ustilaginomycotina.</title>
        <authorList>
            <person name="Kijpornyongpan T."/>
            <person name="Mondo S.J."/>
            <person name="Barry K."/>
            <person name="Sandor L."/>
            <person name="Lee J."/>
            <person name="Lipzen A."/>
            <person name="Pangilinan J."/>
            <person name="LaButti K."/>
            <person name="Hainaut M."/>
            <person name="Henrissat B."/>
            <person name="Grigoriev I.V."/>
            <person name="Spatafora J.W."/>
            <person name="Aime M.C."/>
        </authorList>
    </citation>
    <scope>NUCLEOTIDE SEQUENCE [LARGE SCALE GENOMIC DNA]</scope>
    <source>
        <strain evidence="1 2">MCA 4658</strain>
    </source>
</reference>
<dbReference type="STRING" id="1522189.A0A316WFF0"/>
<gene>
    <name evidence="1" type="ORF">IE81DRAFT_344073</name>
</gene>
<dbReference type="InParanoid" id="A0A316WFF0"/>
<dbReference type="CDD" id="cd22903">
    <property type="entry name" value="NI9M"/>
    <property type="match status" value="1"/>
</dbReference>
<organism evidence="1 2">
    <name type="scientific">Ceraceosorus guamensis</name>
    <dbReference type="NCBI Taxonomy" id="1522189"/>
    <lineage>
        <taxon>Eukaryota</taxon>
        <taxon>Fungi</taxon>
        <taxon>Dikarya</taxon>
        <taxon>Basidiomycota</taxon>
        <taxon>Ustilaginomycotina</taxon>
        <taxon>Exobasidiomycetes</taxon>
        <taxon>Ceraceosorales</taxon>
        <taxon>Ceraceosoraceae</taxon>
        <taxon>Ceraceosorus</taxon>
    </lineage>
</organism>
<sequence>MSAIGSIFRPFQATYRYMQWAAHEKPEIFFSVLIGSVGPVLVVTVPPLRRRYGYIPAEPIPSSFPVPQRAREEVTEYDDE</sequence>
<evidence type="ECO:0008006" key="3">
    <source>
        <dbReference type="Google" id="ProtNLM"/>
    </source>
</evidence>